<dbReference type="EMBL" id="SUNH01000006">
    <property type="protein sequence ID" value="TJZ86144.1"/>
    <property type="molecule type" value="Genomic_DNA"/>
</dbReference>
<evidence type="ECO:0000313" key="1">
    <source>
        <dbReference type="EMBL" id="TJZ86144.1"/>
    </source>
</evidence>
<accession>A0A4U0RDB7</accession>
<protein>
    <submittedName>
        <fullName evidence="1">DUF1376 domain-containing protein</fullName>
    </submittedName>
</protein>
<evidence type="ECO:0000313" key="2">
    <source>
        <dbReference type="Proteomes" id="UP000306223"/>
    </source>
</evidence>
<gene>
    <name evidence="1" type="ORF">FA740_04455</name>
</gene>
<dbReference type="OrthoDB" id="7692308at2"/>
<reference evidence="1 2" key="1">
    <citation type="submission" date="2019-04" db="EMBL/GenBank/DDBJ databases">
        <authorList>
            <person name="Li J."/>
        </authorList>
    </citation>
    <scope>NUCLEOTIDE SEQUENCE [LARGE SCALE GENOMIC DNA]</scope>
    <source>
        <strain evidence="1 2">CCTCC AB2016182</strain>
    </source>
</reference>
<keyword evidence="2" id="KW-1185">Reference proteome</keyword>
<proteinExistence type="predicted"/>
<dbReference type="AlphaFoldDB" id="A0A4U0RDB7"/>
<sequence length="210" mass="23389">MTGAIEFWAYPLRHGDRLPNFDWMPLYGEQLLSSRFVAKAIQADRRQDIGTAVLLWCAAMKQNPAGTLPDDDVELARLAGFGADLGGWIEARAGLALYGWRPTHIDDAPVGAVARLGHTLLSEIAEGQFRRKRGRERSREVAQIGMQKSRIRAKLREIKHAKMADNGQAVELIAEWLRDNDLYITADNVRVAVEEIMGAPRVVSMGGREV</sequence>
<comment type="caution">
    <text evidence="1">The sequence shown here is derived from an EMBL/GenBank/DDBJ whole genome shotgun (WGS) entry which is preliminary data.</text>
</comment>
<dbReference type="Proteomes" id="UP000306223">
    <property type="component" value="Unassembled WGS sequence"/>
</dbReference>
<dbReference type="RefSeq" id="WP_136855573.1">
    <property type="nucleotide sequence ID" value="NZ_SUNH01000006.1"/>
</dbReference>
<organism evidence="1 2">
    <name type="scientific">Paracoccus hibiscisoli</name>
    <dbReference type="NCBI Taxonomy" id="2023261"/>
    <lineage>
        <taxon>Bacteria</taxon>
        <taxon>Pseudomonadati</taxon>
        <taxon>Pseudomonadota</taxon>
        <taxon>Alphaproteobacteria</taxon>
        <taxon>Rhodobacterales</taxon>
        <taxon>Paracoccaceae</taxon>
        <taxon>Paracoccus</taxon>
    </lineage>
</organism>
<name>A0A4U0RDB7_9RHOB</name>